<dbReference type="InParanoid" id="A0A494GAB6"/>
<reference evidence="1" key="1">
    <citation type="journal article" date="2012" name="Nature">
        <title>The tomato genome sequence provides insights into fleshy fruit evolution.</title>
        <authorList>
            <consortium name="Tomato Genome Consortium"/>
        </authorList>
    </citation>
    <scope>NUCLEOTIDE SEQUENCE [LARGE SCALE GENOMIC DNA]</scope>
    <source>
        <strain evidence="1">cv. Heinz 1706</strain>
    </source>
</reference>
<protein>
    <submittedName>
        <fullName evidence="1">Uncharacterized protein</fullName>
    </submittedName>
</protein>
<sequence>MERLLGDPNKLCEDLRNELGNHHVEKMVQSFIFSNDDDHFPLHRNHLFKLILQTCLLSYILFSLSCCQYHR</sequence>
<keyword evidence="2" id="KW-1185">Reference proteome</keyword>
<dbReference type="AlphaFoldDB" id="A0A494GAB6"/>
<organism evidence="1">
    <name type="scientific">Solanum lycopersicum</name>
    <name type="common">Tomato</name>
    <name type="synonym">Lycopersicon esculentum</name>
    <dbReference type="NCBI Taxonomy" id="4081"/>
    <lineage>
        <taxon>Eukaryota</taxon>
        <taxon>Viridiplantae</taxon>
        <taxon>Streptophyta</taxon>
        <taxon>Embryophyta</taxon>
        <taxon>Tracheophyta</taxon>
        <taxon>Spermatophyta</taxon>
        <taxon>Magnoliopsida</taxon>
        <taxon>eudicotyledons</taxon>
        <taxon>Gunneridae</taxon>
        <taxon>Pentapetalae</taxon>
        <taxon>asterids</taxon>
        <taxon>lamiids</taxon>
        <taxon>Solanales</taxon>
        <taxon>Solanaceae</taxon>
        <taxon>Solanoideae</taxon>
        <taxon>Solaneae</taxon>
        <taxon>Solanum</taxon>
        <taxon>Solanum subgen. Lycopersicon</taxon>
    </lineage>
</organism>
<dbReference type="PaxDb" id="4081-Solyc03g081340.1.1"/>
<accession>A0A494GAB6</accession>
<name>A0A494GAB6_SOLLC</name>
<evidence type="ECO:0000313" key="1">
    <source>
        <dbReference type="EnsemblPlants" id="Solyc03g081340.1.1.1.CDS"/>
    </source>
</evidence>
<evidence type="ECO:0000313" key="2">
    <source>
        <dbReference type="Proteomes" id="UP000004994"/>
    </source>
</evidence>
<dbReference type="Proteomes" id="UP000004994">
    <property type="component" value="Unassembled WGS sequence"/>
</dbReference>
<proteinExistence type="predicted"/>
<dbReference type="Gramene" id="Solyc03g081340.1.1">
    <property type="protein sequence ID" value="Solyc03g081340.1.1.1.CDS"/>
    <property type="gene ID" value="Solyc03g081340.1"/>
</dbReference>
<dbReference type="EnsemblPlants" id="Solyc03g081340.1.1">
    <property type="protein sequence ID" value="Solyc03g081340.1.1.1.CDS"/>
    <property type="gene ID" value="Solyc03g081340.1"/>
</dbReference>
<reference evidence="1" key="2">
    <citation type="submission" date="2019-04" db="UniProtKB">
        <authorList>
            <consortium name="EnsemblPlants"/>
        </authorList>
    </citation>
    <scope>IDENTIFICATION</scope>
    <source>
        <strain evidence="1">cv. Heinz 1706</strain>
    </source>
</reference>